<dbReference type="HOGENOM" id="CLU_2619326_0_0_6"/>
<reference evidence="2" key="1">
    <citation type="journal article" date="2009" name="Genome Biol.">
        <title>Genomic and genetic analyses of diversity and plant interactions of Pseudomonas fluorescens.</title>
        <authorList>
            <person name="Silby M.W."/>
            <person name="Cerdeno-Tarraga A.M."/>
            <person name="Vernikos G.S."/>
            <person name="Giddens S.R."/>
            <person name="Jackson R.W."/>
            <person name="Preston G.M."/>
            <person name="Zhang X.X."/>
            <person name="Moon C.D."/>
            <person name="Gehrig S.M."/>
            <person name="Godfrey S.A."/>
            <person name="Knight C.G."/>
            <person name="Malone J.G."/>
            <person name="Robinson Z."/>
            <person name="Spiers A.J."/>
            <person name="Harris S."/>
            <person name="Challis G.L."/>
            <person name="Yaxley A.M."/>
            <person name="Harris D."/>
            <person name="Seeger K."/>
            <person name="Murphy L."/>
            <person name="Rutter S."/>
            <person name="Squares R."/>
            <person name="Quail M.A."/>
            <person name="Saunders E."/>
            <person name="Mavromatis K."/>
            <person name="Brettin T.S."/>
            <person name="Bentley S.D."/>
            <person name="Hothersall J."/>
            <person name="Stephens E."/>
            <person name="Thomas C.M."/>
            <person name="Parkhill J."/>
            <person name="Levy S.B."/>
            <person name="Rainey P.B."/>
            <person name="Thomson N.R."/>
        </authorList>
    </citation>
    <scope>NUCLEOTIDE SEQUENCE [LARGE SCALE GENOMIC DNA]</scope>
    <source>
        <strain evidence="2">SBW25</strain>
    </source>
</reference>
<dbReference type="KEGG" id="pfs:PFLU_3757"/>
<gene>
    <name evidence="2" type="ordered locus">PFLU_3757</name>
</gene>
<dbReference type="EMBL" id="OV986001">
    <property type="protein sequence ID" value="CAI2797954.1"/>
    <property type="molecule type" value="Genomic_DNA"/>
</dbReference>
<dbReference type="Proteomes" id="UP001152918">
    <property type="component" value="Chromosome"/>
</dbReference>
<dbReference type="AlphaFoldDB" id="C3JY13"/>
<protein>
    <submittedName>
        <fullName evidence="2">Uncharacterized protein</fullName>
    </submittedName>
</protein>
<sequence>MHVLARQKGCRAGSPVCHRQYPPPPRLRLSFKAVIPSSAKKLCHRKQANYLNNHLCSNWMFHCRHPQVQLLVSMPGAM</sequence>
<reference evidence="1" key="2">
    <citation type="submission" date="2023-10" db="EMBL/GenBank/DDBJ databases">
        <authorList>
            <person name="Fortmann-Grote C."/>
        </authorList>
    </citation>
    <scope>NUCLEOTIDE SEQUENCE</scope>
    <source>
        <strain evidence="1">SBW25</strain>
    </source>
</reference>
<organism evidence="2">
    <name type="scientific">Pseudomonas fluorescens (strain SBW25)</name>
    <dbReference type="NCBI Taxonomy" id="216595"/>
    <lineage>
        <taxon>Bacteria</taxon>
        <taxon>Pseudomonadati</taxon>
        <taxon>Pseudomonadota</taxon>
        <taxon>Gammaproteobacteria</taxon>
        <taxon>Pseudomonadales</taxon>
        <taxon>Pseudomonadaceae</taxon>
        <taxon>Pseudomonas</taxon>
    </lineage>
</organism>
<evidence type="ECO:0000313" key="2">
    <source>
        <dbReference type="EMBL" id="CAY50035.1"/>
    </source>
</evidence>
<accession>C3JY13</accession>
<name>C3JY13_PSEFS</name>
<dbReference type="EMBL" id="AM181176">
    <property type="protein sequence ID" value="CAY50035.1"/>
    <property type="molecule type" value="Genomic_DNA"/>
</dbReference>
<evidence type="ECO:0000313" key="1">
    <source>
        <dbReference type="EMBL" id="CAI2797954.1"/>
    </source>
</evidence>
<proteinExistence type="predicted"/>